<reference evidence="2 3" key="1">
    <citation type="submission" date="2016-10" db="EMBL/GenBank/DDBJ databases">
        <authorList>
            <person name="de Groot N.N."/>
        </authorList>
    </citation>
    <scope>NUCLEOTIDE SEQUENCE [LARGE SCALE GENOMIC DNA]</scope>
    <source>
        <strain evidence="2 3">DSM 43067</strain>
    </source>
</reference>
<evidence type="ECO:0000313" key="2">
    <source>
        <dbReference type="EMBL" id="SFO60117.1"/>
    </source>
</evidence>
<dbReference type="eggNOG" id="COG3324">
    <property type="taxonomic scope" value="Bacteria"/>
</dbReference>
<dbReference type="GeneID" id="99649453"/>
<organism evidence="2 3">
    <name type="scientific">Actinomadura madurae</name>
    <dbReference type="NCBI Taxonomy" id="1993"/>
    <lineage>
        <taxon>Bacteria</taxon>
        <taxon>Bacillati</taxon>
        <taxon>Actinomycetota</taxon>
        <taxon>Actinomycetes</taxon>
        <taxon>Streptosporangiales</taxon>
        <taxon>Thermomonosporaceae</taxon>
        <taxon>Actinomadura</taxon>
    </lineage>
</organism>
<proteinExistence type="predicted"/>
<feature type="region of interest" description="Disordered" evidence="1">
    <location>
        <begin position="171"/>
        <end position="208"/>
    </location>
</feature>
<dbReference type="Proteomes" id="UP000183413">
    <property type="component" value="Unassembled WGS sequence"/>
</dbReference>
<dbReference type="AlphaFoldDB" id="A0A1I5IHU9"/>
<gene>
    <name evidence="2" type="ORF">SAMN04489713_107352</name>
</gene>
<sequence>MGRTVFARTVLGTAGLVAVLGGAVACGGGETRVAGQVAGESSACAQIRQDVAAGRAVNVGAAQNCDQTEFAALENQRQAARAKGEKPAMQISATCQAVNARAAQGDPALDFGLAFHCRQRERFANTTNAVSGLGPANKISSLCLGERAKKARGETVDAFTESFCGKEEAAAKSGASGGAQGSGQQAPPTRSAAPEPSQSTAPAASGEVVCPGSTVTLSGEAGAPAASSGTLPVGTKVKVTNLDNGKSTTVEVTSVSGSCMLLNDAAFEQVREAGKFLIRRARVERVG</sequence>
<dbReference type="PROSITE" id="PS51257">
    <property type="entry name" value="PROKAR_LIPOPROTEIN"/>
    <property type="match status" value="1"/>
</dbReference>
<evidence type="ECO:0000256" key="1">
    <source>
        <dbReference type="SAM" id="MobiDB-lite"/>
    </source>
</evidence>
<dbReference type="InterPro" id="IPR036908">
    <property type="entry name" value="RlpA-like_sf"/>
</dbReference>
<evidence type="ECO:0008006" key="4">
    <source>
        <dbReference type="Google" id="ProtNLM"/>
    </source>
</evidence>
<evidence type="ECO:0000313" key="3">
    <source>
        <dbReference type="Proteomes" id="UP000183413"/>
    </source>
</evidence>
<keyword evidence="3" id="KW-1185">Reference proteome</keyword>
<dbReference type="Gene3D" id="2.40.40.10">
    <property type="entry name" value="RlpA-like domain"/>
    <property type="match status" value="1"/>
</dbReference>
<name>A0A1I5IHU9_9ACTN</name>
<accession>A0A1I5IHU9</accession>
<dbReference type="STRING" id="1993.SAMN04489713_107352"/>
<protein>
    <recommendedName>
        <fullName evidence="4">Lipoprotein</fullName>
    </recommendedName>
</protein>
<dbReference type="RefSeq" id="WP_021598512.1">
    <property type="nucleotide sequence ID" value="NZ_CP083237.1"/>
</dbReference>
<dbReference type="EMBL" id="FOVH01000007">
    <property type="protein sequence ID" value="SFO60117.1"/>
    <property type="molecule type" value="Genomic_DNA"/>
</dbReference>
<dbReference type="InParanoid" id="A0A1I5IHU9"/>